<reference evidence="3" key="1">
    <citation type="journal article" date="2019" name="Int. J. Syst. Evol. Microbiol.">
        <title>The Global Catalogue of Microorganisms (GCM) 10K type strain sequencing project: providing services to taxonomists for standard genome sequencing and annotation.</title>
        <authorList>
            <consortium name="The Broad Institute Genomics Platform"/>
            <consortium name="The Broad Institute Genome Sequencing Center for Infectious Disease"/>
            <person name="Wu L."/>
            <person name="Ma J."/>
        </authorList>
    </citation>
    <scope>NUCLEOTIDE SEQUENCE [LARGE SCALE GENOMIC DNA]</scope>
    <source>
        <strain evidence="3">CCUG 62215</strain>
    </source>
</reference>
<keyword evidence="1" id="KW-0472">Membrane</keyword>
<keyword evidence="1" id="KW-1133">Transmembrane helix</keyword>
<proteinExistence type="predicted"/>
<dbReference type="RefSeq" id="WP_386128058.1">
    <property type="nucleotide sequence ID" value="NZ_JBHTJL010000009.1"/>
</dbReference>
<organism evidence="2 3">
    <name type="scientific">Winogradskyella litorisediminis</name>
    <dbReference type="NCBI Taxonomy" id="1156618"/>
    <lineage>
        <taxon>Bacteria</taxon>
        <taxon>Pseudomonadati</taxon>
        <taxon>Bacteroidota</taxon>
        <taxon>Flavobacteriia</taxon>
        <taxon>Flavobacteriales</taxon>
        <taxon>Flavobacteriaceae</taxon>
        <taxon>Winogradskyella</taxon>
    </lineage>
</organism>
<sequence>MKKSSTKRNVILSILFFLPVAFLIVMMLTKDNYNPLDIVNKNVRELPANKDSITFKNHITVLAFFGKKPMENSVAALNLKELVYERTKGFKKFQVVVLLPREAQDEAEQLLKKIKTYEDLRFWHFVYADDSDIKKVFNSLKSNVELNTNLATTSVFIVDKDKFQRGRLDDRTKKEKEAKEPVYSLYGYDCIDINQLKNKLATEDMRVLFKEYRDKRTGKFEGSTTRRADDIKN</sequence>
<keyword evidence="1" id="KW-0812">Transmembrane</keyword>
<keyword evidence="3" id="KW-1185">Reference proteome</keyword>
<dbReference type="Proteomes" id="UP001597013">
    <property type="component" value="Unassembled WGS sequence"/>
</dbReference>
<evidence type="ECO:0000256" key="1">
    <source>
        <dbReference type="SAM" id="Phobius"/>
    </source>
</evidence>
<feature type="transmembrane region" description="Helical" evidence="1">
    <location>
        <begin position="9"/>
        <end position="28"/>
    </location>
</feature>
<evidence type="ECO:0000313" key="3">
    <source>
        <dbReference type="Proteomes" id="UP001597013"/>
    </source>
</evidence>
<dbReference type="EMBL" id="JBHTJL010000009">
    <property type="protein sequence ID" value="MFD1062315.1"/>
    <property type="molecule type" value="Genomic_DNA"/>
</dbReference>
<evidence type="ECO:0000313" key="2">
    <source>
        <dbReference type="EMBL" id="MFD1062315.1"/>
    </source>
</evidence>
<comment type="caution">
    <text evidence="2">The sequence shown here is derived from an EMBL/GenBank/DDBJ whole genome shotgun (WGS) entry which is preliminary data.</text>
</comment>
<gene>
    <name evidence="2" type="ORF">ACFQ1Q_03585</name>
</gene>
<protein>
    <submittedName>
        <fullName evidence="2">Uncharacterized protein</fullName>
    </submittedName>
</protein>
<accession>A0ABW3N790</accession>
<name>A0ABW3N790_9FLAO</name>